<feature type="signal peptide" evidence="1">
    <location>
        <begin position="1"/>
        <end position="25"/>
    </location>
</feature>
<evidence type="ECO:0000259" key="2">
    <source>
        <dbReference type="PROSITE" id="PS50234"/>
    </source>
</evidence>
<gene>
    <name evidence="3" type="ORF">TPELB_09840</name>
</gene>
<keyword evidence="1" id="KW-0732">Signal</keyword>
<dbReference type="InterPro" id="IPR002035">
    <property type="entry name" value="VWF_A"/>
</dbReference>
<evidence type="ECO:0000313" key="4">
    <source>
        <dbReference type="Proteomes" id="UP001477947"/>
    </source>
</evidence>
<dbReference type="Proteomes" id="UP001477947">
    <property type="component" value="Chromosome"/>
</dbReference>
<name>A0ABZ3FCG2_9FIRM</name>
<organism evidence="3 4">
    <name type="scientific">Terrisporobacter petrolearius</name>
    <dbReference type="NCBI Taxonomy" id="1460447"/>
    <lineage>
        <taxon>Bacteria</taxon>
        <taxon>Bacillati</taxon>
        <taxon>Bacillota</taxon>
        <taxon>Clostridia</taxon>
        <taxon>Peptostreptococcales</taxon>
        <taxon>Peptostreptococcaceae</taxon>
        <taxon>Terrisporobacter</taxon>
    </lineage>
</organism>
<dbReference type="CDD" id="cd00198">
    <property type="entry name" value="vWFA"/>
    <property type="match status" value="1"/>
</dbReference>
<keyword evidence="4" id="KW-1185">Reference proteome</keyword>
<dbReference type="SMART" id="SM00327">
    <property type="entry name" value="VWA"/>
    <property type="match status" value="1"/>
</dbReference>
<dbReference type="InterPro" id="IPR036465">
    <property type="entry name" value="vWFA_dom_sf"/>
</dbReference>
<feature type="domain" description="VWFA" evidence="2">
    <location>
        <begin position="120"/>
        <end position="353"/>
    </location>
</feature>
<reference evidence="3 4" key="1">
    <citation type="submission" date="2024-04" db="EMBL/GenBank/DDBJ databases">
        <title>Isolation and characterization of novel acetogenic strains of the genera Terrisporobacter and Acetoanaerobium.</title>
        <authorList>
            <person name="Boeer T."/>
            <person name="Schueler M.A."/>
            <person name="Lueschen A."/>
            <person name="Eysell L."/>
            <person name="Droege J."/>
            <person name="Heinemann M."/>
            <person name="Engelhardt L."/>
            <person name="Basen M."/>
            <person name="Daniel R."/>
        </authorList>
    </citation>
    <scope>NUCLEOTIDE SEQUENCE [LARGE SCALE GENOMIC DNA]</scope>
    <source>
        <strain evidence="3 4">ELB</strain>
    </source>
</reference>
<protein>
    <recommendedName>
        <fullName evidence="2">VWFA domain-containing protein</fullName>
    </recommendedName>
</protein>
<dbReference type="Gene3D" id="3.40.50.410">
    <property type="entry name" value="von Willebrand factor, type A domain"/>
    <property type="match status" value="1"/>
</dbReference>
<evidence type="ECO:0000256" key="1">
    <source>
        <dbReference type="SAM" id="SignalP"/>
    </source>
</evidence>
<feature type="chain" id="PRO_5045349369" description="VWFA domain-containing protein" evidence="1">
    <location>
        <begin position="26"/>
        <end position="1057"/>
    </location>
</feature>
<proteinExistence type="predicted"/>
<sequence>MGKGKVSKILCIMLSLMLVIGMAPANSSYAASRGLGNTISSWFNSIKGNSNNKGSSSTDKVTNTTTTLESTTQSDSSGSVDDIKLTKNATEKQVDKDGNQLVDITLGVKGKKVTQGAPLDITLVVDLSNSMDDNSRLTITRSAAKEFIETVLPASGTSNVRVSIVAYGKYGYAYNFNTSKWDKYGSTSTSQYYTSSKDSAKGVIDSNSFKPGGISDDSGGTNTEAGFRTAKAVTETRNRADATSVVVFMTDGVPTYRCNGTGVSGSGSSTADADFNQAVTAANELKNAGNDIYTVGLLTGYRNPSENLTMANKLLADDASYNIYTTETVEKECSRWNHRGHWNWVSTGLLQGYYTHKTSGTDCVQHDDGNWYYKETQTSSTKGYKNIGPAYSTKYYPITESAGAGDKIKEIYTNIANQILVLATGTVVDKIPEGFELTSESKTELVAAGYIVSEDGKTITFEGIPAGEEVKELTFTVKYTGVEYGSAYTNTEATYSGTLYDGTMFNKSFVKPVVGLNPKTENDDYYVNINEETPLDILVNDPSFNKKITDDGYTVSDFKIEIVENPANAEATVNGKNVDFSANTAGDYTFTYKVTATATAPDNYKGEGKSSYTLVSKVTTVTVHCINAPNKAYVIDFGKAVTFNDTFNDYEKTSTITLGNGSGTYGNLSLNGNGDSITYKLKKFMNGIDKFTINEKYSDKQSVDKTVSMIPATSIYYDDSFTSGEGSDVGQGEGIVYSGNWKVEKVSKLFQDSTQGGNYGYDSTYLNQIGNSDGTIHYVDRTEADNVTPRTKSVTASIKFKGTGIDIYSHTDTTTRSITVRLYQGDTLKSTQIIDQVYQTDNEKLYQIPVVSFKDLSNDTYTVKITASKNTSYYLDGLRIYNPIGSKDEDYNEAQDQYDKDNEKDATTLYLRDAILNKGKDIVTKVEGSVYIDKYTNTQGQIIDGHIMDVDSTKINTTDMEEYVKYGCKPSEVYLPAGKSITMTFDKVYSNVQLGLKTSKQGAKYTINKSNDIDLTSSTDMYYKATVNDDGTVTITNTGNVMIEITSIKVVPNKTSN</sequence>
<evidence type="ECO:0000313" key="3">
    <source>
        <dbReference type="EMBL" id="XAM40674.1"/>
    </source>
</evidence>
<dbReference type="RefSeq" id="WP_343338781.1">
    <property type="nucleotide sequence ID" value="NZ_CP154622.1"/>
</dbReference>
<accession>A0ABZ3FCG2</accession>
<dbReference type="EMBL" id="CP154622">
    <property type="protein sequence ID" value="XAM40674.1"/>
    <property type="molecule type" value="Genomic_DNA"/>
</dbReference>
<dbReference type="Pfam" id="PF13519">
    <property type="entry name" value="VWA_2"/>
    <property type="match status" value="1"/>
</dbReference>
<dbReference type="PROSITE" id="PS50234">
    <property type="entry name" value="VWFA"/>
    <property type="match status" value="1"/>
</dbReference>
<dbReference type="SUPFAM" id="SSF53300">
    <property type="entry name" value="vWA-like"/>
    <property type="match status" value="1"/>
</dbReference>